<accession>A0A1G2BJB6</accession>
<dbReference type="SUPFAM" id="SSF50447">
    <property type="entry name" value="Translation proteins"/>
    <property type="match status" value="1"/>
</dbReference>
<evidence type="ECO:0000313" key="2">
    <source>
        <dbReference type="Proteomes" id="UP000178849"/>
    </source>
</evidence>
<organism evidence="1 2">
    <name type="scientific">Candidatus Komeilibacteria bacterium RIFCSPLOWO2_01_FULL_45_10</name>
    <dbReference type="NCBI Taxonomy" id="1798550"/>
    <lineage>
        <taxon>Bacteria</taxon>
        <taxon>Candidatus Komeiliibacteriota</taxon>
    </lineage>
</organism>
<dbReference type="STRING" id="1798550.A2927_01565"/>
<proteinExistence type="predicted"/>
<evidence type="ECO:0000313" key="1">
    <source>
        <dbReference type="EMBL" id="OGY88786.1"/>
    </source>
</evidence>
<comment type="caution">
    <text evidence="1">The sequence shown here is derived from an EMBL/GenBank/DDBJ whole genome shotgun (WGS) entry which is preliminary data.</text>
</comment>
<reference evidence="1 2" key="1">
    <citation type="journal article" date="2016" name="Nat. Commun.">
        <title>Thousands of microbial genomes shed light on interconnected biogeochemical processes in an aquifer system.</title>
        <authorList>
            <person name="Anantharaman K."/>
            <person name="Brown C.T."/>
            <person name="Hug L.A."/>
            <person name="Sharon I."/>
            <person name="Castelle C.J."/>
            <person name="Probst A.J."/>
            <person name="Thomas B.C."/>
            <person name="Singh A."/>
            <person name="Wilkins M.J."/>
            <person name="Karaoz U."/>
            <person name="Brodie E.L."/>
            <person name="Williams K.H."/>
            <person name="Hubbard S.S."/>
            <person name="Banfield J.F."/>
        </authorList>
    </citation>
    <scope>NUCLEOTIDE SEQUENCE [LARGE SCALE GENOMIC DNA]</scope>
</reference>
<evidence type="ECO:0008006" key="3">
    <source>
        <dbReference type="Google" id="ProtNLM"/>
    </source>
</evidence>
<sequence>MAEELIGKVVHYFNKIGVVVVKVEKGSLAVGDKIKFRHGEHEFEQAVESLQIEKEAVDSIKKGKEAGLKVNEAVKEGWEVYKIA</sequence>
<dbReference type="Gene3D" id="2.40.30.10">
    <property type="entry name" value="Translation factors"/>
    <property type="match status" value="1"/>
</dbReference>
<dbReference type="AlphaFoldDB" id="A0A1G2BJB6"/>
<dbReference type="InterPro" id="IPR009000">
    <property type="entry name" value="Transl_B-barrel_sf"/>
</dbReference>
<protein>
    <recommendedName>
        <fullName evidence="3">Translation elongation factor-like protein</fullName>
    </recommendedName>
</protein>
<dbReference type="EMBL" id="MHKL01000039">
    <property type="protein sequence ID" value="OGY88786.1"/>
    <property type="molecule type" value="Genomic_DNA"/>
</dbReference>
<name>A0A1G2BJB6_9BACT</name>
<gene>
    <name evidence="1" type="ORF">A2927_01565</name>
</gene>
<dbReference type="Proteomes" id="UP000178849">
    <property type="component" value="Unassembled WGS sequence"/>
</dbReference>